<proteinExistence type="predicted"/>
<feature type="compositionally biased region" description="Polar residues" evidence="1">
    <location>
        <begin position="64"/>
        <end position="78"/>
    </location>
</feature>
<sequence length="94" mass="10741">MPIYKPQALGWQTGPPRRVDLCNMAKLVRNTPGKKFKNAKRDHTIINLTQKTKDLSISPKSDEFGQNLQNNKWPNSLKRQPEDSISEDELPNIA</sequence>
<protein>
    <submittedName>
        <fullName evidence="2">Uncharacterized protein</fullName>
    </submittedName>
</protein>
<dbReference type="EMBL" id="AVOT02000895">
    <property type="protein sequence ID" value="MBW0464842.1"/>
    <property type="molecule type" value="Genomic_DNA"/>
</dbReference>
<accession>A0A9Q3BGG8</accession>
<organism evidence="2 3">
    <name type="scientific">Austropuccinia psidii MF-1</name>
    <dbReference type="NCBI Taxonomy" id="1389203"/>
    <lineage>
        <taxon>Eukaryota</taxon>
        <taxon>Fungi</taxon>
        <taxon>Dikarya</taxon>
        <taxon>Basidiomycota</taxon>
        <taxon>Pucciniomycotina</taxon>
        <taxon>Pucciniomycetes</taxon>
        <taxon>Pucciniales</taxon>
        <taxon>Sphaerophragmiaceae</taxon>
        <taxon>Austropuccinia</taxon>
    </lineage>
</organism>
<feature type="compositionally biased region" description="Acidic residues" evidence="1">
    <location>
        <begin position="84"/>
        <end position="94"/>
    </location>
</feature>
<keyword evidence="3" id="KW-1185">Reference proteome</keyword>
<dbReference type="Proteomes" id="UP000765509">
    <property type="component" value="Unassembled WGS sequence"/>
</dbReference>
<feature type="region of interest" description="Disordered" evidence="1">
    <location>
        <begin position="52"/>
        <end position="94"/>
    </location>
</feature>
<evidence type="ECO:0000313" key="2">
    <source>
        <dbReference type="EMBL" id="MBW0464842.1"/>
    </source>
</evidence>
<dbReference type="AlphaFoldDB" id="A0A9Q3BGG8"/>
<reference evidence="2" key="1">
    <citation type="submission" date="2021-03" db="EMBL/GenBank/DDBJ databases">
        <title>Draft genome sequence of rust myrtle Austropuccinia psidii MF-1, a brazilian biotype.</title>
        <authorList>
            <person name="Quecine M.C."/>
            <person name="Pachon D.M.R."/>
            <person name="Bonatelli M.L."/>
            <person name="Correr F.H."/>
            <person name="Franceschini L.M."/>
            <person name="Leite T.F."/>
            <person name="Margarido G.R.A."/>
            <person name="Almeida C.A."/>
            <person name="Ferrarezi J.A."/>
            <person name="Labate C.A."/>
        </authorList>
    </citation>
    <scope>NUCLEOTIDE SEQUENCE</scope>
    <source>
        <strain evidence="2">MF-1</strain>
    </source>
</reference>
<gene>
    <name evidence="2" type="ORF">O181_004557</name>
</gene>
<name>A0A9Q3BGG8_9BASI</name>
<comment type="caution">
    <text evidence="2">The sequence shown here is derived from an EMBL/GenBank/DDBJ whole genome shotgun (WGS) entry which is preliminary data.</text>
</comment>
<evidence type="ECO:0000313" key="3">
    <source>
        <dbReference type="Proteomes" id="UP000765509"/>
    </source>
</evidence>
<evidence type="ECO:0000256" key="1">
    <source>
        <dbReference type="SAM" id="MobiDB-lite"/>
    </source>
</evidence>